<evidence type="ECO:0000313" key="1">
    <source>
        <dbReference type="EMBL" id="ORX57213.1"/>
    </source>
</evidence>
<organism evidence="1 2">
    <name type="scientific">Piromyces finnis</name>
    <dbReference type="NCBI Taxonomy" id="1754191"/>
    <lineage>
        <taxon>Eukaryota</taxon>
        <taxon>Fungi</taxon>
        <taxon>Fungi incertae sedis</taxon>
        <taxon>Chytridiomycota</taxon>
        <taxon>Chytridiomycota incertae sedis</taxon>
        <taxon>Neocallimastigomycetes</taxon>
        <taxon>Neocallimastigales</taxon>
        <taxon>Neocallimastigaceae</taxon>
        <taxon>Piromyces</taxon>
    </lineage>
</organism>
<reference evidence="1 2" key="1">
    <citation type="submission" date="2016-08" db="EMBL/GenBank/DDBJ databases">
        <title>Genomes of anaerobic fungi encode conserved fungal cellulosomes for biomass hydrolysis.</title>
        <authorList>
            <consortium name="DOE Joint Genome Institute"/>
            <person name="Haitjema C.H."/>
            <person name="Gilmore S.P."/>
            <person name="Henske J.K."/>
            <person name="Solomon K.V."/>
            <person name="De Groot R."/>
            <person name="Kuo A."/>
            <person name="Mondo S.J."/>
            <person name="Salamov A.A."/>
            <person name="Labutti K."/>
            <person name="Zhao Z."/>
            <person name="Chiniquy J."/>
            <person name="Barry K."/>
            <person name="Brewer H.M."/>
            <person name="Purvine S.O."/>
            <person name="Wright A.T."/>
            <person name="Boxma B."/>
            <person name="Van Alen T."/>
            <person name="Hackstein J.H."/>
            <person name="Baker S.E."/>
            <person name="Grigoriev I.V."/>
            <person name="O'Malley M.A."/>
        </authorList>
    </citation>
    <scope>NUCLEOTIDE SEQUENCE [LARGE SCALE GENOMIC DNA]</scope>
    <source>
        <strain evidence="2">finn</strain>
    </source>
</reference>
<comment type="caution">
    <text evidence="1">The sequence shown here is derived from an EMBL/GenBank/DDBJ whole genome shotgun (WGS) entry which is preliminary data.</text>
</comment>
<keyword evidence="2" id="KW-1185">Reference proteome</keyword>
<protein>
    <submittedName>
        <fullName evidence="1">Uncharacterized protein</fullName>
    </submittedName>
</protein>
<sequence length="144" mass="13580">MAFGAGASGATDTSGASGIDFGAGVSSNDFGEGVSGIDFGTAISSSSSAIKLFVTVGKVLECKVLECKVLVDGTTGAIGTSGASDNDFGTGVSETTGLFNDFGAGVSGTTGTSGTTVVSGKAFGGKVLVDGTTGAIGSTGVIPT</sequence>
<dbReference type="EMBL" id="MCFH01000006">
    <property type="protein sequence ID" value="ORX57213.1"/>
    <property type="molecule type" value="Genomic_DNA"/>
</dbReference>
<name>A0A1Y1VIJ6_9FUNG</name>
<proteinExistence type="predicted"/>
<dbReference type="AlphaFoldDB" id="A0A1Y1VIJ6"/>
<accession>A0A1Y1VIJ6</accession>
<dbReference type="Proteomes" id="UP000193719">
    <property type="component" value="Unassembled WGS sequence"/>
</dbReference>
<evidence type="ECO:0000313" key="2">
    <source>
        <dbReference type="Proteomes" id="UP000193719"/>
    </source>
</evidence>
<reference evidence="1 2" key="2">
    <citation type="submission" date="2016-08" db="EMBL/GenBank/DDBJ databases">
        <title>Pervasive Adenine N6-methylation of Active Genes in Fungi.</title>
        <authorList>
            <consortium name="DOE Joint Genome Institute"/>
            <person name="Mondo S.J."/>
            <person name="Dannebaum R.O."/>
            <person name="Kuo R.C."/>
            <person name="Labutti K."/>
            <person name="Haridas S."/>
            <person name="Kuo A."/>
            <person name="Salamov A."/>
            <person name="Ahrendt S.R."/>
            <person name="Lipzen A."/>
            <person name="Sullivan W."/>
            <person name="Andreopoulos W.B."/>
            <person name="Clum A."/>
            <person name="Lindquist E."/>
            <person name="Daum C."/>
            <person name="Ramamoorthy G.K."/>
            <person name="Gryganskyi A."/>
            <person name="Culley D."/>
            <person name="Magnuson J.K."/>
            <person name="James T.Y."/>
            <person name="O'Malley M.A."/>
            <person name="Stajich J.E."/>
            <person name="Spatafora J.W."/>
            <person name="Visel A."/>
            <person name="Grigoriev I.V."/>
        </authorList>
    </citation>
    <scope>NUCLEOTIDE SEQUENCE [LARGE SCALE GENOMIC DNA]</scope>
    <source>
        <strain evidence="2">finn</strain>
    </source>
</reference>
<gene>
    <name evidence="1" type="ORF">BCR36DRAFT_580621</name>
</gene>